<evidence type="ECO:0000313" key="1">
    <source>
        <dbReference type="EMBL" id="EAZ94043.1"/>
    </source>
</evidence>
<gene>
    <name evidence="1" type="ORF">CY0110_19647</name>
</gene>
<proteinExistence type="predicted"/>
<dbReference type="AlphaFoldDB" id="A3IJR1"/>
<accession>A3IJR1</accession>
<protein>
    <submittedName>
        <fullName evidence="1">Uncharacterized protein</fullName>
    </submittedName>
</protein>
<dbReference type="Proteomes" id="UP000003781">
    <property type="component" value="Unassembled WGS sequence"/>
</dbReference>
<sequence>MIITWSNIGYQRTQHIERCFGTLFHLLFNIKLNLIHRYMARPFHHHLYIMFPSATSQLT</sequence>
<keyword evidence="2" id="KW-1185">Reference proteome</keyword>
<dbReference type="EMBL" id="AAXW01000002">
    <property type="protein sequence ID" value="EAZ94043.1"/>
    <property type="molecule type" value="Genomic_DNA"/>
</dbReference>
<comment type="caution">
    <text evidence="1">The sequence shown here is derived from an EMBL/GenBank/DDBJ whole genome shotgun (WGS) entry which is preliminary data.</text>
</comment>
<reference evidence="1 2" key="1">
    <citation type="submission" date="2007-03" db="EMBL/GenBank/DDBJ databases">
        <authorList>
            <person name="Stal L."/>
            <person name="Ferriera S."/>
            <person name="Johnson J."/>
            <person name="Kravitz S."/>
            <person name="Beeson K."/>
            <person name="Sutton G."/>
            <person name="Rogers Y.-H."/>
            <person name="Friedman R."/>
            <person name="Frazier M."/>
            <person name="Venter J.C."/>
        </authorList>
    </citation>
    <scope>NUCLEOTIDE SEQUENCE [LARGE SCALE GENOMIC DNA]</scope>
    <source>
        <strain evidence="1 2">CCY0110</strain>
    </source>
</reference>
<evidence type="ECO:0000313" key="2">
    <source>
        <dbReference type="Proteomes" id="UP000003781"/>
    </source>
</evidence>
<name>A3IJR1_9CHRO</name>
<organism evidence="1 2">
    <name type="scientific">Crocosphaera chwakensis CCY0110</name>
    <dbReference type="NCBI Taxonomy" id="391612"/>
    <lineage>
        <taxon>Bacteria</taxon>
        <taxon>Bacillati</taxon>
        <taxon>Cyanobacteriota</taxon>
        <taxon>Cyanophyceae</taxon>
        <taxon>Oscillatoriophycideae</taxon>
        <taxon>Chroococcales</taxon>
        <taxon>Aphanothecaceae</taxon>
        <taxon>Crocosphaera</taxon>
        <taxon>Crocosphaera chwakensis</taxon>
    </lineage>
</organism>